<feature type="compositionally biased region" description="Basic residues" evidence="3">
    <location>
        <begin position="122"/>
        <end position="131"/>
    </location>
</feature>
<dbReference type="SMART" id="SM00498">
    <property type="entry name" value="FH2"/>
    <property type="match status" value="1"/>
</dbReference>
<dbReference type="GO" id="GO:0051015">
    <property type="term" value="F:actin filament binding"/>
    <property type="evidence" value="ECO:0007669"/>
    <property type="project" value="InterPro"/>
</dbReference>
<feature type="compositionally biased region" description="Low complexity" evidence="3">
    <location>
        <begin position="298"/>
        <end position="307"/>
    </location>
</feature>
<evidence type="ECO:0000313" key="6">
    <source>
        <dbReference type="EMBL" id="KAG9458450.1"/>
    </source>
</evidence>
<reference evidence="6 7" key="1">
    <citation type="submission" date="2021-07" db="EMBL/GenBank/DDBJ databases">
        <title>The Aristolochia fimbriata genome: insights into angiosperm evolution, floral development and chemical biosynthesis.</title>
        <authorList>
            <person name="Jiao Y."/>
        </authorList>
    </citation>
    <scope>NUCLEOTIDE SEQUENCE [LARGE SCALE GENOMIC DNA]</scope>
    <source>
        <strain evidence="6">IBCAS-2021</strain>
        <tissue evidence="6">Leaf</tissue>
    </source>
</reference>
<comment type="caution">
    <text evidence="6">The sequence shown here is derived from an EMBL/GenBank/DDBJ whole genome shotgun (WGS) entry which is preliminary data.</text>
</comment>
<gene>
    <name evidence="6" type="ORF">H6P81_002958</name>
</gene>
<feature type="compositionally biased region" description="Polar residues" evidence="3">
    <location>
        <begin position="395"/>
        <end position="418"/>
    </location>
</feature>
<feature type="compositionally biased region" description="Low complexity" evidence="3">
    <location>
        <begin position="468"/>
        <end position="478"/>
    </location>
</feature>
<feature type="compositionally biased region" description="Basic and acidic residues" evidence="3">
    <location>
        <begin position="379"/>
        <end position="394"/>
    </location>
</feature>
<comment type="similarity">
    <text evidence="1">Belongs to the formin-like family. Class-I subfamily.</text>
</comment>
<dbReference type="Proteomes" id="UP000825729">
    <property type="component" value="Unassembled WGS sequence"/>
</dbReference>
<feature type="compositionally biased region" description="Polar residues" evidence="3">
    <location>
        <begin position="439"/>
        <end position="453"/>
    </location>
</feature>
<feature type="compositionally biased region" description="Pro residues" evidence="3">
    <location>
        <begin position="345"/>
        <end position="358"/>
    </location>
</feature>
<accession>A0AAV7FB77</accession>
<feature type="compositionally biased region" description="Polar residues" evidence="3">
    <location>
        <begin position="500"/>
        <end position="511"/>
    </location>
</feature>
<name>A0AAV7FB77_ARIFI</name>
<feature type="compositionally biased region" description="Low complexity" evidence="3">
    <location>
        <begin position="272"/>
        <end position="287"/>
    </location>
</feature>
<evidence type="ECO:0000256" key="2">
    <source>
        <dbReference type="RuleBase" id="RU361260"/>
    </source>
</evidence>
<feature type="compositionally biased region" description="Pro residues" evidence="3">
    <location>
        <begin position="109"/>
        <end position="120"/>
    </location>
</feature>
<evidence type="ECO:0000313" key="7">
    <source>
        <dbReference type="Proteomes" id="UP000825729"/>
    </source>
</evidence>
<keyword evidence="4" id="KW-0472">Membrane</keyword>
<organism evidence="6 7">
    <name type="scientific">Aristolochia fimbriata</name>
    <name type="common">White veined hardy Dutchman's pipe vine</name>
    <dbReference type="NCBI Taxonomy" id="158543"/>
    <lineage>
        <taxon>Eukaryota</taxon>
        <taxon>Viridiplantae</taxon>
        <taxon>Streptophyta</taxon>
        <taxon>Embryophyta</taxon>
        <taxon>Tracheophyta</taxon>
        <taxon>Spermatophyta</taxon>
        <taxon>Magnoliopsida</taxon>
        <taxon>Magnoliidae</taxon>
        <taxon>Piperales</taxon>
        <taxon>Aristolochiaceae</taxon>
        <taxon>Aristolochia</taxon>
    </lineage>
</organism>
<feature type="region of interest" description="Disordered" evidence="3">
    <location>
        <begin position="99"/>
        <end position="139"/>
    </location>
</feature>
<feature type="compositionally biased region" description="Basic and acidic residues" evidence="3">
    <location>
        <begin position="56"/>
        <end position="65"/>
    </location>
</feature>
<dbReference type="PANTHER" id="PTHR23213">
    <property type="entry name" value="FORMIN-RELATED"/>
    <property type="match status" value="1"/>
</dbReference>
<feature type="region of interest" description="Disordered" evidence="3">
    <location>
        <begin position="252"/>
        <end position="548"/>
    </location>
</feature>
<feature type="compositionally biased region" description="Pro residues" evidence="3">
    <location>
        <begin position="516"/>
        <end position="527"/>
    </location>
</feature>
<evidence type="ECO:0000259" key="5">
    <source>
        <dbReference type="PROSITE" id="PS51444"/>
    </source>
</evidence>
<keyword evidence="4" id="KW-0812">Transmembrane</keyword>
<dbReference type="GO" id="GO:0045010">
    <property type="term" value="P:actin nucleation"/>
    <property type="evidence" value="ECO:0007669"/>
    <property type="project" value="InterPro"/>
</dbReference>
<feature type="compositionally biased region" description="Low complexity" evidence="3">
    <location>
        <begin position="318"/>
        <end position="330"/>
    </location>
</feature>
<feature type="region of interest" description="Disordered" evidence="3">
    <location>
        <begin position="51"/>
        <end position="72"/>
    </location>
</feature>
<keyword evidence="7" id="KW-1185">Reference proteome</keyword>
<feature type="domain" description="FH2" evidence="5">
    <location>
        <begin position="555"/>
        <end position="977"/>
    </location>
</feature>
<feature type="compositionally biased region" description="Low complexity" evidence="3">
    <location>
        <begin position="360"/>
        <end position="375"/>
    </location>
</feature>
<protein>
    <recommendedName>
        <fullName evidence="2">Formin-like protein</fullName>
    </recommendedName>
</protein>
<dbReference type="Gene3D" id="1.20.58.2220">
    <property type="entry name" value="Formin, FH2 domain"/>
    <property type="match status" value="1"/>
</dbReference>
<dbReference type="PANTHER" id="PTHR23213:SF177">
    <property type="entry name" value="FORMIN-LIKE PROTEIN 11"/>
    <property type="match status" value="1"/>
</dbReference>
<dbReference type="PROSITE" id="PS51444">
    <property type="entry name" value="FH2"/>
    <property type="match status" value="1"/>
</dbReference>
<evidence type="ECO:0000256" key="3">
    <source>
        <dbReference type="SAM" id="MobiDB-lite"/>
    </source>
</evidence>
<dbReference type="SUPFAM" id="SSF101447">
    <property type="entry name" value="Formin homology 2 domain (FH2 domain)"/>
    <property type="match status" value="1"/>
</dbReference>
<proteinExistence type="inferred from homology"/>
<dbReference type="InterPro" id="IPR027643">
    <property type="entry name" value="Formin-like_plant"/>
</dbReference>
<dbReference type="InterPro" id="IPR042201">
    <property type="entry name" value="FH2_Formin_sf"/>
</dbReference>
<sequence length="977" mass="107254">MFGKPREFICRLKRPSQMPMSPLLRFSFVLFFFFTCIRFSESGMWAVAEESTGGTRRKEIEKVSGEDEDPTEKAMAVLADKVRILLGLESLHKMKRRGVRDFEQVPSSSPSPAPLPPAPHPMLHRHKHSHPSPHVSLLPPSHVSLAQGSDRGHERRVRKIVVAVVVSVGGTFAVAGLISILLCKKFRRTRKRRSRPMNIPSTVSNKVSFDPGPDIFYLDSMAPISNQASLVKPPLETVSMVAKGIPISSSSALCEMGESSGETAEREKGGCSFSSVEEPGSPVVSPSSDDESFHSLCNSRSSNARASDASEPRLSHHSGTSSPSFCSRRSSSPERTFEGDASSPPMIPPVTPDIPPPQASYMHSSSCSSPVSPNPEQWRSTRHESRVSSFDESKLSGTSTDTQIGNPLPSVLSSSKSQAFEMEVLEPRLSRSSPERVPATTTTSPVFPCSESSIPEEMSSRSRDSQTLPKSSLASSSISPPPCPPPPPPPPPPLLAQSSQKKGNSFPQTPRASAKIPPPPCPPPSPFLPTAFSKGGKAAGVPPPPPSLPPLFTPIGKDGAPLPKLKPLHWDKVRATPDRSMVWDKLRSSSFEFDEEMIESLFGYNLPSSTKNEELRSKSPSPVTHILEPKRLQNITILSKALNASVSLVCDALIRGDGLCSQQLEALAKMVPTKEEEDKLSNFRGDINELGDAERFVKEILSVPFAFQRIDAMLYRDNFEDEVVHLRRSFAMLEDACTELRSSRLFLRLLEAVLKTGNRMNVGTIRGGAKAFKLDALLKLADVKGTDGKTTLLHFVVQEMVRSEGIRESEINAEKNKNHRAKPKTAEEREEDYRALGLELVSGLSTELCNVKKTATIDLDVLASSVSNLWDGMVKLRGLVTDSLATNGSDDDFVHSMTSFLNHAEKNIKALKEDEDRVLLHVRDITEYFHGDLSRDEANPLRIFVIVRDFLGLLDRVCKEVRIQKVQNATNPPVPFR</sequence>
<dbReference type="InterPro" id="IPR015425">
    <property type="entry name" value="FH2_Formin"/>
</dbReference>
<dbReference type="Pfam" id="PF02181">
    <property type="entry name" value="FH2"/>
    <property type="match status" value="1"/>
</dbReference>
<keyword evidence="4" id="KW-1133">Transmembrane helix</keyword>
<evidence type="ECO:0000256" key="4">
    <source>
        <dbReference type="SAM" id="Phobius"/>
    </source>
</evidence>
<feature type="compositionally biased region" description="Pro residues" evidence="3">
    <location>
        <begin position="479"/>
        <end position="494"/>
    </location>
</feature>
<dbReference type="AlphaFoldDB" id="A0AAV7FB77"/>
<evidence type="ECO:0000256" key="1">
    <source>
        <dbReference type="ARBA" id="ARBA00025793"/>
    </source>
</evidence>
<feature type="transmembrane region" description="Helical" evidence="4">
    <location>
        <begin position="160"/>
        <end position="183"/>
    </location>
</feature>
<dbReference type="EMBL" id="JAINDJ010000002">
    <property type="protein sequence ID" value="KAG9458450.1"/>
    <property type="molecule type" value="Genomic_DNA"/>
</dbReference>